<accession>A0ABU5TSF9</accession>
<comment type="caution">
    <text evidence="2">The sequence shown here is derived from an EMBL/GenBank/DDBJ whole genome shotgun (WGS) entry which is preliminary data.</text>
</comment>
<feature type="transmembrane region" description="Helical" evidence="1">
    <location>
        <begin position="438"/>
        <end position="461"/>
    </location>
</feature>
<feature type="transmembrane region" description="Helical" evidence="1">
    <location>
        <begin position="173"/>
        <end position="202"/>
    </location>
</feature>
<organism evidence="2 3">
    <name type="scientific">Limnoraphis robusta CCNP1315</name>
    <dbReference type="NCBI Taxonomy" id="3110306"/>
    <lineage>
        <taxon>Bacteria</taxon>
        <taxon>Bacillati</taxon>
        <taxon>Cyanobacteriota</taxon>
        <taxon>Cyanophyceae</taxon>
        <taxon>Oscillatoriophycideae</taxon>
        <taxon>Oscillatoriales</taxon>
        <taxon>Sirenicapillariaceae</taxon>
        <taxon>Limnoraphis</taxon>
    </lineage>
</organism>
<feature type="transmembrane region" description="Helical" evidence="1">
    <location>
        <begin position="358"/>
        <end position="376"/>
    </location>
</feature>
<evidence type="ECO:0000313" key="2">
    <source>
        <dbReference type="EMBL" id="MEA5517837.1"/>
    </source>
</evidence>
<reference evidence="2 3" key="1">
    <citation type="submission" date="2023-12" db="EMBL/GenBank/DDBJ databases">
        <title>Baltic Sea Cyanobacteria.</title>
        <authorList>
            <person name="Delbaje E."/>
            <person name="Fewer D.P."/>
            <person name="Shishido T.K."/>
        </authorList>
    </citation>
    <scope>NUCLEOTIDE SEQUENCE [LARGE SCALE GENOMIC DNA]</scope>
    <source>
        <strain evidence="2 3">CCNP 1315</strain>
    </source>
</reference>
<dbReference type="RefSeq" id="WP_323274150.1">
    <property type="nucleotide sequence ID" value="NZ_JAYGHT010000004.1"/>
</dbReference>
<dbReference type="EMBL" id="JAYGHT010000004">
    <property type="protein sequence ID" value="MEA5517837.1"/>
    <property type="molecule type" value="Genomic_DNA"/>
</dbReference>
<name>A0ABU5TSF9_9CYAN</name>
<protein>
    <recommendedName>
        <fullName evidence="4">ABC transporter permease</fullName>
    </recommendedName>
</protein>
<feature type="transmembrane region" description="Helical" evidence="1">
    <location>
        <begin position="131"/>
        <end position="152"/>
    </location>
</feature>
<proteinExistence type="predicted"/>
<feature type="transmembrane region" description="Helical" evidence="1">
    <location>
        <begin position="28"/>
        <end position="47"/>
    </location>
</feature>
<keyword evidence="3" id="KW-1185">Reference proteome</keyword>
<evidence type="ECO:0000313" key="3">
    <source>
        <dbReference type="Proteomes" id="UP001301728"/>
    </source>
</evidence>
<keyword evidence="1" id="KW-1133">Transmembrane helix</keyword>
<feature type="transmembrane region" description="Helical" evidence="1">
    <location>
        <begin position="382"/>
        <end position="402"/>
    </location>
</feature>
<feature type="transmembrane region" description="Helical" evidence="1">
    <location>
        <begin position="214"/>
        <end position="238"/>
    </location>
</feature>
<evidence type="ECO:0008006" key="4">
    <source>
        <dbReference type="Google" id="ProtNLM"/>
    </source>
</evidence>
<gene>
    <name evidence="2" type="ORF">VB854_02610</name>
</gene>
<keyword evidence="1" id="KW-0812">Transmembrane</keyword>
<feature type="transmembrane region" description="Helical" evidence="1">
    <location>
        <begin position="317"/>
        <end position="337"/>
    </location>
</feature>
<evidence type="ECO:0000256" key="1">
    <source>
        <dbReference type="SAM" id="Phobius"/>
    </source>
</evidence>
<sequence length="588" mass="66783">MAIRGLNAVGEWNPQLFREIKGRFNRRNLAFSIGLSLLAQLFVYLSFLSREASRNLIKLSSEYCQVRDTYLQYEKQYSQINNQLYPASGNRPVNAQALEAKLSELGELMNADCPANAIDFSLWWRDYWTEVFMVLGVFGLFALIVIGTYMLINDLTTEQRRGTLNFIRLSPQTYNSIFVGKILGVPSLLYLATVLLIPYHIWAGTSAGIPIIEIFSFYAIVIATCAFFYSASLLFGLITLGQSGFQAWLGSGAVFTLLMIANNKPIYEDGTDWVNLFCPSFILRYLIDRTNSYYLGYPFNHESILALKWFEIPLGTSGTLILLFSLFHFGVWTFWIWQGLKRCFHNPDTTVFSKQQSYWITGCFTLVNLGFNVQRFELRDEYYLTTAFLWNILLFLGLIAALSPQRQTLQDWARYRRERVNGKSHLLSDLIQGERSPAVVAIGLNLLMMLLLFGLTTLGISEPDERLIILFALLLNASLIWMCASLAQLMLLMKTSKRGLWAGGMVGAVLILPFMTFIFLGFEPHQEPLPFLFSPFSFVTVQYATLPLILTTMISQSMVTILLNLQLTRQLKKAGESSYKALLSGHSV</sequence>
<feature type="transmembrane region" description="Helical" evidence="1">
    <location>
        <begin position="499"/>
        <end position="522"/>
    </location>
</feature>
<feature type="transmembrane region" description="Helical" evidence="1">
    <location>
        <begin position="467"/>
        <end position="487"/>
    </location>
</feature>
<dbReference type="Proteomes" id="UP001301728">
    <property type="component" value="Unassembled WGS sequence"/>
</dbReference>
<keyword evidence="1" id="KW-0472">Membrane</keyword>
<feature type="transmembrane region" description="Helical" evidence="1">
    <location>
        <begin position="542"/>
        <end position="563"/>
    </location>
</feature>